<dbReference type="GO" id="GO:0004518">
    <property type="term" value="F:nuclease activity"/>
    <property type="evidence" value="ECO:0007669"/>
    <property type="project" value="UniProtKB-KW"/>
</dbReference>
<feature type="domain" description="ABC transporter" evidence="14">
    <location>
        <begin position="442"/>
        <end position="744"/>
    </location>
</feature>
<feature type="domain" description="ABC transporter" evidence="14">
    <location>
        <begin position="2"/>
        <end position="432"/>
    </location>
</feature>
<dbReference type="eggNOG" id="arCOG04694">
    <property type="taxonomic scope" value="Archaea"/>
</dbReference>
<dbReference type="EMBL" id="AM114193">
    <property type="protein sequence ID" value="CAJ37295.1"/>
    <property type="molecule type" value="Genomic_DNA"/>
</dbReference>
<evidence type="ECO:0000256" key="5">
    <source>
        <dbReference type="ARBA" id="ARBA00022741"/>
    </source>
</evidence>
<evidence type="ECO:0000256" key="9">
    <source>
        <dbReference type="ARBA" id="ARBA00022833"/>
    </source>
</evidence>
<dbReference type="AlphaFoldDB" id="Q0W2U8"/>
<dbReference type="InterPro" id="IPR017871">
    <property type="entry name" value="ABC_transporter-like_CS"/>
</dbReference>
<evidence type="ECO:0000259" key="14">
    <source>
        <dbReference type="PROSITE" id="PS50893"/>
    </source>
</evidence>
<protein>
    <submittedName>
        <fullName evidence="15">Excinuclease ABC, ATPase subunit</fullName>
    </submittedName>
</protein>
<dbReference type="GeneID" id="5145657"/>
<dbReference type="Gene3D" id="3.40.50.300">
    <property type="entry name" value="P-loop containing nucleotide triphosphate hydrolases"/>
    <property type="match status" value="2"/>
</dbReference>
<dbReference type="GO" id="GO:0003677">
    <property type="term" value="F:DNA binding"/>
    <property type="evidence" value="ECO:0007669"/>
    <property type="project" value="UniProtKB-KW"/>
</dbReference>
<keyword evidence="4" id="KW-0677">Repeat</keyword>
<dbReference type="Proteomes" id="UP000000663">
    <property type="component" value="Chromosome"/>
</dbReference>
<keyword evidence="8" id="KW-0863">Zinc-finger</keyword>
<evidence type="ECO:0000256" key="8">
    <source>
        <dbReference type="ARBA" id="ARBA00022771"/>
    </source>
</evidence>
<organism evidence="15 16">
    <name type="scientific">Methanocella arvoryzae (strain DSM 22066 / NBRC 105507 / MRE50)</name>
    <dbReference type="NCBI Taxonomy" id="351160"/>
    <lineage>
        <taxon>Archaea</taxon>
        <taxon>Methanobacteriati</taxon>
        <taxon>Methanobacteriota</taxon>
        <taxon>Stenosarchaea group</taxon>
        <taxon>Methanomicrobia</taxon>
        <taxon>Methanocellales</taxon>
        <taxon>Methanocellaceae</taxon>
        <taxon>Methanocella</taxon>
    </lineage>
</organism>
<keyword evidence="10" id="KW-0067">ATP-binding</keyword>
<dbReference type="RefSeq" id="WP_012035282.1">
    <property type="nucleotide sequence ID" value="NC_009464.1"/>
</dbReference>
<keyword evidence="16" id="KW-1185">Reference proteome</keyword>
<dbReference type="Pfam" id="PF00005">
    <property type="entry name" value="ABC_tran"/>
    <property type="match status" value="1"/>
</dbReference>
<evidence type="ECO:0000256" key="3">
    <source>
        <dbReference type="ARBA" id="ARBA00022723"/>
    </source>
</evidence>
<evidence type="ECO:0000256" key="2">
    <source>
        <dbReference type="ARBA" id="ARBA00022490"/>
    </source>
</evidence>
<keyword evidence="9" id="KW-0862">Zinc</keyword>
<name>Q0W2U8_METAR</name>
<dbReference type="SUPFAM" id="SSF52540">
    <property type="entry name" value="P-loop containing nucleoside triphosphate hydrolases"/>
    <property type="match status" value="2"/>
</dbReference>
<dbReference type="GO" id="GO:0005737">
    <property type="term" value="C:cytoplasm"/>
    <property type="evidence" value="ECO:0007669"/>
    <property type="project" value="UniProtKB-SubCell"/>
</dbReference>
<dbReference type="PANTHER" id="PTHR43152:SF2">
    <property type="entry name" value="DRUG RESISTANCE ABC TRANSPORTER"/>
    <property type="match status" value="1"/>
</dbReference>
<evidence type="ECO:0000256" key="1">
    <source>
        <dbReference type="ARBA" id="ARBA00004496"/>
    </source>
</evidence>
<keyword evidence="6" id="KW-0227">DNA damage</keyword>
<dbReference type="CDD" id="cd03270">
    <property type="entry name" value="ABC_UvrA_I"/>
    <property type="match status" value="1"/>
</dbReference>
<keyword evidence="2" id="KW-0963">Cytoplasm</keyword>
<evidence type="ECO:0000256" key="7">
    <source>
        <dbReference type="ARBA" id="ARBA00022769"/>
    </source>
</evidence>
<dbReference type="InterPro" id="IPR003439">
    <property type="entry name" value="ABC_transporter-like_ATP-bd"/>
</dbReference>
<dbReference type="PROSITE" id="PS50893">
    <property type="entry name" value="ABC_TRANSPORTER_2"/>
    <property type="match status" value="2"/>
</dbReference>
<keyword evidence="11" id="KW-0267">Excision nuclease</keyword>
<evidence type="ECO:0000256" key="11">
    <source>
        <dbReference type="ARBA" id="ARBA00022881"/>
    </source>
</evidence>
<dbReference type="Gene3D" id="1.20.1580.10">
    <property type="entry name" value="ABC transporter ATPase like domain"/>
    <property type="match status" value="2"/>
</dbReference>
<reference evidence="15 16" key="1">
    <citation type="journal article" date="2006" name="Science">
        <title>Genome of rice cluster I archaea -- the key methane producers in the rice rhizosphere.</title>
        <authorList>
            <person name="Erkel C."/>
            <person name="Kube M."/>
            <person name="Reinhardt R."/>
            <person name="Liesack W."/>
        </authorList>
    </citation>
    <scope>NUCLEOTIDE SEQUENCE [LARGE SCALE GENOMIC DNA]</scope>
    <source>
        <strain evidence="16">DSM 22066 / NBRC 105507 / MRE50</strain>
    </source>
</reference>
<evidence type="ECO:0000313" key="15">
    <source>
        <dbReference type="EMBL" id="CAJ37295.1"/>
    </source>
</evidence>
<keyword evidence="13" id="KW-0234">DNA repair</keyword>
<sequence length="748" mass="82594">MVMDSKIVLIGAREHNLKNVSIEIPKNQVVVFTGVSGSGKSSIAFDTIYAEAQRQLLETFSSFSRRYLPKIEKPKIDEIRNISPVIKIDQKRMGENVRSTVGTATEISTYLRLLYSRCAEPMVGPSFYFSFNNPEGMCPECSGIGNKITVNLDALLDIDKSIAEGGIRHQNYYPGGWYWKSLKESGMVDMDKPLKDFTKEEMNRLLYSETIKIKANEHYGLKYVTFEGIVTGLNRRQIGKDDIREREAKYFKIMPCPACGGTRLNDRARSARINGKNITELSAMELTELRAFLDTVTGPVADPITKPMKVRLQHLIDIGVGYLSLDRPVSTLSGGESQRVKMARQLTCDLVNLIYVFDEPSIGLHPRDVANLVKMLRRLRENGNSLVVVEHDPGVIEHADYVIEMGPGAGTLGGQVTFTGTVAELKSSNALTGKYLNAREHVQYRRRKPAGYIEIKNAQLHNLKDVSVRIPTGVLVCVTGVAGSGKSTLINDIFIAEHPEAVVIDQSPVGRNSRSNPASYTGIFDDLRATYAKATGTSANLFSFNSDGGCPKCGGSGFVEVEMHFLDAVQMTCDECGGRRYKAEVLQYQYKGKNIAEALEMTVDEAIQFFSGERKILHKLKKLQEVGLGYITLGQPLSTLSGGECQRIKLASELHKAGNLYVMDEPTTGLHMADVERLMGIINTLVEAGNTVIVIEHNLDVIAAADWVIDMGPEGGRKGGEIIAEGTPEDVAKVERSYTGRYLRELLQ</sequence>
<keyword evidence="5" id="KW-0547">Nucleotide-binding</keyword>
<dbReference type="PANTHER" id="PTHR43152">
    <property type="entry name" value="UVRABC SYSTEM PROTEIN A"/>
    <property type="match status" value="1"/>
</dbReference>
<dbReference type="STRING" id="351160.RCIX2175"/>
<proteinExistence type="predicted"/>
<dbReference type="GO" id="GO:0005524">
    <property type="term" value="F:ATP binding"/>
    <property type="evidence" value="ECO:0007669"/>
    <property type="project" value="UniProtKB-KW"/>
</dbReference>
<evidence type="ECO:0000256" key="6">
    <source>
        <dbReference type="ARBA" id="ARBA00022763"/>
    </source>
</evidence>
<dbReference type="InterPro" id="IPR027417">
    <property type="entry name" value="P-loop_NTPase"/>
</dbReference>
<dbReference type="Pfam" id="PF17755">
    <property type="entry name" value="UvrA_DNA-bind"/>
    <property type="match status" value="1"/>
</dbReference>
<dbReference type="KEGG" id="rci:RCIX2175"/>
<evidence type="ECO:0000256" key="12">
    <source>
        <dbReference type="ARBA" id="ARBA00023125"/>
    </source>
</evidence>
<keyword evidence="12" id="KW-0238">DNA-binding</keyword>
<gene>
    <name evidence="15" type="primary">uvrA-1</name>
    <name evidence="15" type="ORF">RCIX2175</name>
</gene>
<evidence type="ECO:0000313" key="16">
    <source>
        <dbReference type="Proteomes" id="UP000000663"/>
    </source>
</evidence>
<dbReference type="GO" id="GO:0008270">
    <property type="term" value="F:zinc ion binding"/>
    <property type="evidence" value="ECO:0007669"/>
    <property type="project" value="UniProtKB-KW"/>
</dbReference>
<dbReference type="PROSITE" id="PS00211">
    <property type="entry name" value="ABC_TRANSPORTER_1"/>
    <property type="match status" value="2"/>
</dbReference>
<dbReference type="Gene3D" id="1.10.8.280">
    <property type="entry name" value="ABC transporter ATPase domain-like"/>
    <property type="match status" value="1"/>
</dbReference>
<keyword evidence="7" id="KW-0228">DNA excision</keyword>
<evidence type="ECO:0000256" key="10">
    <source>
        <dbReference type="ARBA" id="ARBA00022840"/>
    </source>
</evidence>
<evidence type="ECO:0000256" key="13">
    <source>
        <dbReference type="ARBA" id="ARBA00023204"/>
    </source>
</evidence>
<dbReference type="GO" id="GO:0006281">
    <property type="term" value="P:DNA repair"/>
    <property type="evidence" value="ECO:0007669"/>
    <property type="project" value="UniProtKB-KW"/>
</dbReference>
<dbReference type="PATRIC" id="fig|351160.9.peg.987"/>
<keyword evidence="3" id="KW-0479">Metal-binding</keyword>
<accession>Q0W2U8</accession>
<dbReference type="InterPro" id="IPR041552">
    <property type="entry name" value="UvrA_DNA-bd"/>
</dbReference>
<evidence type="ECO:0000256" key="4">
    <source>
        <dbReference type="ARBA" id="ARBA00022737"/>
    </source>
</evidence>
<dbReference type="GO" id="GO:0016887">
    <property type="term" value="F:ATP hydrolysis activity"/>
    <property type="evidence" value="ECO:0007669"/>
    <property type="project" value="InterPro"/>
</dbReference>
<comment type="subcellular location">
    <subcellularLocation>
        <location evidence="1">Cytoplasm</location>
    </subcellularLocation>
</comment>